<evidence type="ECO:0000256" key="1">
    <source>
        <dbReference type="SAM" id="Phobius"/>
    </source>
</evidence>
<dbReference type="AlphaFoldDB" id="L0DW67"/>
<keyword evidence="1" id="KW-1133">Transmembrane helix</keyword>
<dbReference type="EMBL" id="CP003989">
    <property type="protein sequence ID" value="AGA32596.1"/>
    <property type="molecule type" value="Genomic_DNA"/>
</dbReference>
<keyword evidence="1" id="KW-0812">Transmembrane</keyword>
<reference evidence="2" key="1">
    <citation type="submission" date="2015-12" db="EMBL/GenBank/DDBJ databases">
        <authorList>
            <person name="Tikhonova T.V."/>
            <person name="Pavlov A.R."/>
            <person name="Beletsky A.V."/>
            <person name="Mardanov A.V."/>
            <person name="Sorokin D.Y."/>
            <person name="Ravin N.V."/>
            <person name="Popov V.O."/>
        </authorList>
    </citation>
    <scope>NUCLEOTIDE SEQUENCE</scope>
    <source>
        <strain evidence="2">DSM 14787</strain>
    </source>
</reference>
<feature type="transmembrane region" description="Helical" evidence="1">
    <location>
        <begin position="145"/>
        <end position="166"/>
    </location>
</feature>
<feature type="transmembrane region" description="Helical" evidence="1">
    <location>
        <begin position="109"/>
        <end position="130"/>
    </location>
</feature>
<feature type="transmembrane region" description="Helical" evidence="1">
    <location>
        <begin position="49"/>
        <end position="66"/>
    </location>
</feature>
<dbReference type="STRING" id="1255043.TVNIR_0906"/>
<dbReference type="HOGENOM" id="CLU_554258_0_0_6"/>
<name>L0DW67_THIND</name>
<feature type="transmembrane region" description="Helical" evidence="1">
    <location>
        <begin position="78"/>
        <end position="97"/>
    </location>
</feature>
<proteinExistence type="predicted"/>
<dbReference type="Proteomes" id="UP000010809">
    <property type="component" value="Chromosome"/>
</dbReference>
<feature type="transmembrane region" description="Helical" evidence="1">
    <location>
        <begin position="21"/>
        <end position="43"/>
    </location>
</feature>
<gene>
    <name evidence="2" type="ordered locus">TVNIR_0906</name>
</gene>
<evidence type="ECO:0000313" key="2">
    <source>
        <dbReference type="EMBL" id="AGA32596.1"/>
    </source>
</evidence>
<sequence>MGSVKAMNPDSARLRGSHGSTWLYPIVLILVFATLAALVPSAILREGLLAVFLGVIGLAAATNLVFARVPLATLDRSFGDLVAVALVAVFLSVVYWFRAAIGVSGWDSIGFGIIISLGWWLPAVAFAVLYRHPGEHWLAQGRGRFLARVAVAALASLAGLPIQGVLQEQRALQAERAGLPQAVEELASRTLPDGASMHFEHDGSVLSLFVAWPEHGSGGNHRELAPLRALAGDAGRMQPGGADRLVERVNVDRVYLEVHRDDQILASMDWPQAGAERGAQALKIDYDAAGLSPLPDQMDLDGLLHSLPPHIRTGELCGRTLGDRIWIGRCVESPSPVTAAEVRSTERDWNGANILIRELGRVFPAISEFRLELAGHELDVPQAAVTAWFDARERLPVPDGTVRLWVSDDLDRHPPEPEPVAAPVEILWRDGQWGPRRNRVALWPWQVGELSAAGLRIYLLELSPEGSVRLFLEPVDAGSVALAPVTLMPGDAIDWEGIHLRHLGW</sequence>
<dbReference type="PATRIC" id="fig|1255043.3.peg.912"/>
<protein>
    <submittedName>
        <fullName evidence="2">Uncharacterized protein</fullName>
    </submittedName>
</protein>
<keyword evidence="1" id="KW-0472">Membrane</keyword>
<keyword evidence="3" id="KW-1185">Reference proteome</keyword>
<dbReference type="KEGG" id="tni:TVNIR_0906"/>
<accession>L0DW67</accession>
<organism evidence="2 3">
    <name type="scientific">Thioalkalivibrio nitratireducens (strain DSM 14787 / UNIQEM 213 / ALEN2)</name>
    <dbReference type="NCBI Taxonomy" id="1255043"/>
    <lineage>
        <taxon>Bacteria</taxon>
        <taxon>Pseudomonadati</taxon>
        <taxon>Pseudomonadota</taxon>
        <taxon>Gammaproteobacteria</taxon>
        <taxon>Chromatiales</taxon>
        <taxon>Ectothiorhodospiraceae</taxon>
        <taxon>Thioalkalivibrio</taxon>
    </lineage>
</organism>
<evidence type="ECO:0000313" key="3">
    <source>
        <dbReference type="Proteomes" id="UP000010809"/>
    </source>
</evidence>